<reference evidence="2" key="2">
    <citation type="journal article" date="2021" name="PeerJ">
        <title>Extensive microbial diversity within the chicken gut microbiome revealed by metagenomics and culture.</title>
        <authorList>
            <person name="Gilroy R."/>
            <person name="Ravi A."/>
            <person name="Getino M."/>
            <person name="Pursley I."/>
            <person name="Horton D.L."/>
            <person name="Alikhan N.F."/>
            <person name="Baker D."/>
            <person name="Gharbi K."/>
            <person name="Hall N."/>
            <person name="Watson M."/>
            <person name="Adriaenssens E.M."/>
            <person name="Foster-Nyarko E."/>
            <person name="Jarju S."/>
            <person name="Secka A."/>
            <person name="Antonio M."/>
            <person name="Oren A."/>
            <person name="Chaudhuri R.R."/>
            <person name="La Ragione R."/>
            <person name="Hildebrand F."/>
            <person name="Pallen M.J."/>
        </authorList>
    </citation>
    <scope>NUCLEOTIDE SEQUENCE</scope>
    <source>
        <strain evidence="2">CHK191-8634</strain>
    </source>
</reference>
<feature type="transmembrane region" description="Helical" evidence="1">
    <location>
        <begin position="32"/>
        <end position="52"/>
    </location>
</feature>
<dbReference type="Pfam" id="PF06686">
    <property type="entry name" value="SpoIIIAC"/>
    <property type="match status" value="2"/>
</dbReference>
<organism evidence="2 3">
    <name type="scientific">Candidatus Ventrousia excrementavium</name>
    <dbReference type="NCBI Taxonomy" id="2840961"/>
    <lineage>
        <taxon>Bacteria</taxon>
        <taxon>Bacillati</taxon>
        <taxon>Bacillota</taxon>
        <taxon>Clostridia</taxon>
        <taxon>Eubacteriales</taxon>
        <taxon>Clostridiaceae</taxon>
        <taxon>Clostridiaceae incertae sedis</taxon>
        <taxon>Candidatus Ventrousia</taxon>
    </lineage>
</organism>
<accession>A0A9D1LLZ0</accession>
<evidence type="ECO:0000313" key="2">
    <source>
        <dbReference type="EMBL" id="HIU44308.1"/>
    </source>
</evidence>
<evidence type="ECO:0000313" key="3">
    <source>
        <dbReference type="Proteomes" id="UP000824073"/>
    </source>
</evidence>
<evidence type="ECO:0008006" key="4">
    <source>
        <dbReference type="Google" id="ProtNLM"/>
    </source>
</evidence>
<dbReference type="AlphaFoldDB" id="A0A9D1LLZ0"/>
<protein>
    <recommendedName>
        <fullName evidence="4">Stage III sporulation protein AD</fullName>
    </recommendedName>
</protein>
<feature type="transmembrane region" description="Helical" evidence="1">
    <location>
        <begin position="64"/>
        <end position="84"/>
    </location>
</feature>
<keyword evidence="1" id="KW-0472">Membrane</keyword>
<proteinExistence type="predicted"/>
<reference evidence="2" key="1">
    <citation type="submission" date="2020-10" db="EMBL/GenBank/DDBJ databases">
        <authorList>
            <person name="Gilroy R."/>
        </authorList>
    </citation>
    <scope>NUCLEOTIDE SEQUENCE</scope>
    <source>
        <strain evidence="2">CHK191-8634</strain>
    </source>
</reference>
<name>A0A9D1LLZ0_9CLOT</name>
<dbReference type="InterPro" id="IPR025664">
    <property type="entry name" value="Spore_III_AC/AD"/>
</dbReference>
<dbReference type="EMBL" id="DVMR01000063">
    <property type="protein sequence ID" value="HIU44308.1"/>
    <property type="molecule type" value="Genomic_DNA"/>
</dbReference>
<keyword evidence="1" id="KW-0812">Transmembrane</keyword>
<evidence type="ECO:0000256" key="1">
    <source>
        <dbReference type="SAM" id="Phobius"/>
    </source>
</evidence>
<gene>
    <name evidence="2" type="ORF">IAB67_08450</name>
</gene>
<comment type="caution">
    <text evidence="2">The sequence shown here is derived from an EMBL/GenBank/DDBJ whole genome shotgun (WGS) entry which is preliminary data.</text>
</comment>
<keyword evidence="1" id="KW-1133">Transmembrane helix</keyword>
<dbReference type="Proteomes" id="UP000824073">
    <property type="component" value="Unassembled WGS sequence"/>
</dbReference>
<sequence>MDELVRICGIALVAILCLSLLRDKAPSMGLVLALGVTAVLAAALIPMVGRVLDCVRSLVDAAGLDYAAFAPVMQVVGICLAVKISAELCRDAGERTLASIVEIGGTAAGVLCAVPLVEQALQLIRAI</sequence>